<name>A0AAT9GGN1_9BACT</name>
<gene>
    <name evidence="1" type="ORF">KACHI17_06940</name>
</gene>
<organism evidence="1">
    <name type="scientific">Sediminibacterium sp. KACHI17</name>
    <dbReference type="NCBI Taxonomy" id="1751071"/>
    <lineage>
        <taxon>Bacteria</taxon>
        <taxon>Pseudomonadati</taxon>
        <taxon>Bacteroidota</taxon>
        <taxon>Chitinophagia</taxon>
        <taxon>Chitinophagales</taxon>
        <taxon>Chitinophagaceae</taxon>
        <taxon>Sediminibacterium</taxon>
    </lineage>
</organism>
<dbReference type="RefSeq" id="WP_353550115.1">
    <property type="nucleotide sequence ID" value="NZ_AP029612.1"/>
</dbReference>
<dbReference type="AlphaFoldDB" id="A0AAT9GGN1"/>
<proteinExistence type="predicted"/>
<reference evidence="1" key="1">
    <citation type="submission" date="2024-02" db="EMBL/GenBank/DDBJ databases">
        <title>Sediminibacterium planktonica sp. nov. and Sediminibacterium longus sp. nov., isolated from surface lake and river water.</title>
        <authorList>
            <person name="Watanabe K."/>
            <person name="Takemine S."/>
            <person name="Ishii Y."/>
            <person name="Ogata Y."/>
            <person name="Shindo C."/>
            <person name="Suda W."/>
        </authorList>
    </citation>
    <scope>NUCLEOTIDE SEQUENCE</scope>
    <source>
        <strain evidence="1">KACHI17</strain>
    </source>
</reference>
<dbReference type="EMBL" id="AP029612">
    <property type="protein sequence ID" value="BFG69813.1"/>
    <property type="molecule type" value="Genomic_DNA"/>
</dbReference>
<protein>
    <recommendedName>
        <fullName evidence="2">Guanylate cyclase domain-containing protein</fullName>
    </recommendedName>
</protein>
<sequence length="319" mass="37334">MQNAKEFTKLTIDNLTKKGLKYERRLIAFIDILGFKDIVKQSETDSSKIELIYLVLEYLKDWEKTEKWDLKFLEIEEDAQKKGVSNFDLRGKTNITSFSDSIVVSVSVDSNINEMASTLIVNLAYIGTVLLEKGILFRGGLTIGNIIHIDNGTVFGQGLIDAFMLETRSAKYPRIILSDKLLKELNYPLETKRSRYPYHQYLDRFEDGCVGFHQLIYYQVIESWTEITPELLAESLRKVRKVIINGLDVSFENVEVFEKYKWLKDQYNKLIILSDYDFETKTEEHIKQKIRDLNDGISEHNIHFSYTDNFYESRRLKND</sequence>
<accession>A0AAT9GGN1</accession>
<evidence type="ECO:0008006" key="2">
    <source>
        <dbReference type="Google" id="ProtNLM"/>
    </source>
</evidence>
<evidence type="ECO:0000313" key="1">
    <source>
        <dbReference type="EMBL" id="BFG69813.1"/>
    </source>
</evidence>